<keyword evidence="3" id="KW-1185">Reference proteome</keyword>
<proteinExistence type="predicted"/>
<dbReference type="AlphaFoldDB" id="A0A6L9SH35"/>
<name>A0A6L9SH35_9ACTN</name>
<evidence type="ECO:0000256" key="1">
    <source>
        <dbReference type="SAM" id="MobiDB-lite"/>
    </source>
</evidence>
<comment type="caution">
    <text evidence="2">The sequence shown here is derived from an EMBL/GenBank/DDBJ whole genome shotgun (WGS) entry which is preliminary data.</text>
</comment>
<reference evidence="2 3" key="1">
    <citation type="submission" date="2020-02" db="EMBL/GenBank/DDBJ databases">
        <authorList>
            <person name="Li X.-J."/>
            <person name="Han X.-M."/>
        </authorList>
    </citation>
    <scope>NUCLEOTIDE SEQUENCE [LARGE SCALE GENOMIC DNA]</scope>
    <source>
        <strain evidence="2 3">CCTCC AB 2017055</strain>
    </source>
</reference>
<evidence type="ECO:0000313" key="3">
    <source>
        <dbReference type="Proteomes" id="UP000475214"/>
    </source>
</evidence>
<accession>A0A6L9SH35</accession>
<gene>
    <name evidence="2" type="ORF">G1H10_27545</name>
</gene>
<feature type="region of interest" description="Disordered" evidence="1">
    <location>
        <begin position="301"/>
        <end position="328"/>
    </location>
</feature>
<dbReference type="EMBL" id="JAAGOA010000027">
    <property type="protein sequence ID" value="NEE03928.1"/>
    <property type="molecule type" value="Genomic_DNA"/>
</dbReference>
<dbReference type="RefSeq" id="WP_163744022.1">
    <property type="nucleotide sequence ID" value="NZ_JAAGOA010000027.1"/>
</dbReference>
<evidence type="ECO:0000313" key="2">
    <source>
        <dbReference type="EMBL" id="NEE03928.1"/>
    </source>
</evidence>
<sequence>MNTMYRSILNVDPDEPLIDTVAEHLHRWIATKSVHVPSEAPGRYLLSPEDMITVLRENVDGKRVFRWHRERPFDRRDPELMTTTVTAVEDPDGRGWLWTQVQPPSSHSRTPRGKGFMCVPSFVRSMLGSLACFDGQTPILADPQWISTGHLPDLMDFLADDTRRGPILVVSPSITGPSAIEGATALTFRELIGIGTMFLLEEDAEEDFNTMMGPDHALLPGTIRTYAPGVNLDEPDDPARHPTLGRRRIETKSVGQLAYLLGLCQRRLTCSAPIPPYLDEIDQALMDAESRMEQTVASVHLFPTPNGRVPGQRTGRPHGPGVPSAPTLTARDARARLRPGGHYPPFLRVLDEPIPFHHDDERTIEDLHAENDMIRRQIEMFTTMVQAYEQCQTNIREAVETFGEQMRRLRSQIDNVASGGGSASG</sequence>
<protein>
    <submittedName>
        <fullName evidence="2">Uncharacterized protein</fullName>
    </submittedName>
</protein>
<organism evidence="2 3">
    <name type="scientific">Phytoactinopolyspora halotolerans</name>
    <dbReference type="NCBI Taxonomy" id="1981512"/>
    <lineage>
        <taxon>Bacteria</taxon>
        <taxon>Bacillati</taxon>
        <taxon>Actinomycetota</taxon>
        <taxon>Actinomycetes</taxon>
        <taxon>Jiangellales</taxon>
        <taxon>Jiangellaceae</taxon>
        <taxon>Phytoactinopolyspora</taxon>
    </lineage>
</organism>
<dbReference type="Proteomes" id="UP000475214">
    <property type="component" value="Unassembled WGS sequence"/>
</dbReference>